<dbReference type="EMBL" id="GBRH01185003">
    <property type="protein sequence ID" value="JAE12893.1"/>
    <property type="molecule type" value="Transcribed_RNA"/>
</dbReference>
<reference evidence="2" key="1">
    <citation type="submission" date="2014-09" db="EMBL/GenBank/DDBJ databases">
        <authorList>
            <person name="Magalhaes I.L.F."/>
            <person name="Oliveira U."/>
            <person name="Santos F.R."/>
            <person name="Vidigal T.H.D.A."/>
            <person name="Brescovit A.D."/>
            <person name="Santos A.J."/>
        </authorList>
    </citation>
    <scope>NUCLEOTIDE SEQUENCE</scope>
    <source>
        <tissue evidence="2">Shoot tissue taken approximately 20 cm above the soil surface</tissue>
    </source>
</reference>
<protein>
    <submittedName>
        <fullName evidence="2">Uncharacterized protein</fullName>
    </submittedName>
</protein>
<keyword evidence="1" id="KW-1133">Transmembrane helix</keyword>
<keyword evidence="1" id="KW-0472">Membrane</keyword>
<reference evidence="2" key="2">
    <citation type="journal article" date="2015" name="Data Brief">
        <title>Shoot transcriptome of the giant reed, Arundo donax.</title>
        <authorList>
            <person name="Barrero R.A."/>
            <person name="Guerrero F.D."/>
            <person name="Moolhuijzen P."/>
            <person name="Goolsby J.A."/>
            <person name="Tidwell J."/>
            <person name="Bellgard S.E."/>
            <person name="Bellgard M.I."/>
        </authorList>
    </citation>
    <scope>NUCLEOTIDE SEQUENCE</scope>
    <source>
        <tissue evidence="2">Shoot tissue taken approximately 20 cm above the soil surface</tissue>
    </source>
</reference>
<name>A0A0A9FX14_ARUDO</name>
<accession>A0A0A9FX14</accession>
<sequence>MTIQNSSIVVYTTTLYWTNVFSTMKLCIHLYMSLLMQFL</sequence>
<feature type="transmembrane region" description="Helical" evidence="1">
    <location>
        <begin position="15"/>
        <end position="36"/>
    </location>
</feature>
<evidence type="ECO:0000313" key="2">
    <source>
        <dbReference type="EMBL" id="JAE12893.1"/>
    </source>
</evidence>
<proteinExistence type="predicted"/>
<organism evidence="2">
    <name type="scientific">Arundo donax</name>
    <name type="common">Giant reed</name>
    <name type="synonym">Donax arundinaceus</name>
    <dbReference type="NCBI Taxonomy" id="35708"/>
    <lineage>
        <taxon>Eukaryota</taxon>
        <taxon>Viridiplantae</taxon>
        <taxon>Streptophyta</taxon>
        <taxon>Embryophyta</taxon>
        <taxon>Tracheophyta</taxon>
        <taxon>Spermatophyta</taxon>
        <taxon>Magnoliopsida</taxon>
        <taxon>Liliopsida</taxon>
        <taxon>Poales</taxon>
        <taxon>Poaceae</taxon>
        <taxon>PACMAD clade</taxon>
        <taxon>Arundinoideae</taxon>
        <taxon>Arundineae</taxon>
        <taxon>Arundo</taxon>
    </lineage>
</organism>
<evidence type="ECO:0000256" key="1">
    <source>
        <dbReference type="SAM" id="Phobius"/>
    </source>
</evidence>
<keyword evidence="1" id="KW-0812">Transmembrane</keyword>
<dbReference type="AlphaFoldDB" id="A0A0A9FX14"/>